<dbReference type="GeneID" id="85354167"/>
<dbReference type="EMBL" id="JAUEPS010000177">
    <property type="protein sequence ID" value="KAK0434762.1"/>
    <property type="molecule type" value="Genomic_DNA"/>
</dbReference>
<comment type="caution">
    <text evidence="2">The sequence shown here is derived from an EMBL/GenBank/DDBJ whole genome shotgun (WGS) entry which is preliminary data.</text>
</comment>
<evidence type="ECO:0000313" key="3">
    <source>
        <dbReference type="Proteomes" id="UP001175211"/>
    </source>
</evidence>
<keyword evidence="1" id="KW-0472">Membrane</keyword>
<gene>
    <name evidence="2" type="ORF">EV420DRAFT_1488498</name>
</gene>
<proteinExistence type="predicted"/>
<keyword evidence="1" id="KW-0812">Transmembrane</keyword>
<dbReference type="Proteomes" id="UP001175211">
    <property type="component" value="Unassembled WGS sequence"/>
</dbReference>
<organism evidence="2 3">
    <name type="scientific">Armillaria tabescens</name>
    <name type="common">Ringless honey mushroom</name>
    <name type="synonym">Agaricus tabescens</name>
    <dbReference type="NCBI Taxonomy" id="1929756"/>
    <lineage>
        <taxon>Eukaryota</taxon>
        <taxon>Fungi</taxon>
        <taxon>Dikarya</taxon>
        <taxon>Basidiomycota</taxon>
        <taxon>Agaricomycotina</taxon>
        <taxon>Agaricomycetes</taxon>
        <taxon>Agaricomycetidae</taxon>
        <taxon>Agaricales</taxon>
        <taxon>Marasmiineae</taxon>
        <taxon>Physalacriaceae</taxon>
        <taxon>Desarmillaria</taxon>
    </lineage>
</organism>
<dbReference type="RefSeq" id="XP_060321809.1">
    <property type="nucleotide sequence ID" value="XM_060470619.1"/>
</dbReference>
<keyword evidence="3" id="KW-1185">Reference proteome</keyword>
<accession>A0AA39MHQ6</accession>
<reference evidence="2" key="1">
    <citation type="submission" date="2023-06" db="EMBL/GenBank/DDBJ databases">
        <authorList>
            <consortium name="Lawrence Berkeley National Laboratory"/>
            <person name="Ahrendt S."/>
            <person name="Sahu N."/>
            <person name="Indic B."/>
            <person name="Wong-Bajracharya J."/>
            <person name="Merenyi Z."/>
            <person name="Ke H.-M."/>
            <person name="Monk M."/>
            <person name="Kocsube S."/>
            <person name="Drula E."/>
            <person name="Lipzen A."/>
            <person name="Balint B."/>
            <person name="Henrissat B."/>
            <person name="Andreopoulos B."/>
            <person name="Martin F.M."/>
            <person name="Harder C.B."/>
            <person name="Rigling D."/>
            <person name="Ford K.L."/>
            <person name="Foster G.D."/>
            <person name="Pangilinan J."/>
            <person name="Papanicolaou A."/>
            <person name="Barry K."/>
            <person name="LaButti K."/>
            <person name="Viragh M."/>
            <person name="Koriabine M."/>
            <person name="Yan M."/>
            <person name="Riley R."/>
            <person name="Champramary S."/>
            <person name="Plett K.L."/>
            <person name="Tsai I.J."/>
            <person name="Slot J."/>
            <person name="Sipos G."/>
            <person name="Plett J."/>
            <person name="Nagy L.G."/>
            <person name="Grigoriev I.V."/>
        </authorList>
    </citation>
    <scope>NUCLEOTIDE SEQUENCE</scope>
    <source>
        <strain evidence="2">CCBAS 213</strain>
    </source>
</reference>
<evidence type="ECO:0000313" key="2">
    <source>
        <dbReference type="EMBL" id="KAK0434762.1"/>
    </source>
</evidence>
<evidence type="ECO:0000256" key="1">
    <source>
        <dbReference type="SAM" id="Phobius"/>
    </source>
</evidence>
<name>A0AA39MHQ6_ARMTA</name>
<keyword evidence="1" id="KW-1133">Transmembrane helix</keyword>
<protein>
    <submittedName>
        <fullName evidence="2">Uncharacterized protein</fullName>
    </submittedName>
</protein>
<dbReference type="AlphaFoldDB" id="A0AA39MHQ6"/>
<sequence length="108" mass="12027">MISNTTAKLVVIIRFILISGLATTYCMFVDNSHNMYINSLLVMFNARDVKEKQGGSSSGSLPHGIFKVHDEERIINTIPLSNIGLGMQMLDESAHDQSKLELQFHSSE</sequence>
<feature type="transmembrane region" description="Helical" evidence="1">
    <location>
        <begin position="6"/>
        <end position="28"/>
    </location>
</feature>